<reference evidence="9 10" key="1">
    <citation type="journal article" date="2016" name="Nat. Commun.">
        <title>Thousands of microbial genomes shed light on interconnected biogeochemical processes in an aquifer system.</title>
        <authorList>
            <person name="Anantharaman K."/>
            <person name="Brown C.T."/>
            <person name="Hug L.A."/>
            <person name="Sharon I."/>
            <person name="Castelle C.J."/>
            <person name="Probst A.J."/>
            <person name="Thomas B.C."/>
            <person name="Singh A."/>
            <person name="Wilkins M.J."/>
            <person name="Karaoz U."/>
            <person name="Brodie E.L."/>
            <person name="Williams K.H."/>
            <person name="Hubbard S.S."/>
            <person name="Banfield J.F."/>
        </authorList>
    </citation>
    <scope>NUCLEOTIDE SEQUENCE [LARGE SCALE GENOMIC DNA]</scope>
</reference>
<gene>
    <name evidence="6" type="primary">map</name>
    <name evidence="9" type="ORF">A3B90_01475</name>
</gene>
<comment type="caution">
    <text evidence="9">The sequence shown here is derived from an EMBL/GenBank/DDBJ whole genome shotgun (WGS) entry which is preliminary data.</text>
</comment>
<accession>A0A1F6M4P1</accession>
<feature type="binding site" evidence="6">
    <location>
        <position position="83"/>
    </location>
    <ligand>
        <name>substrate</name>
    </ligand>
</feature>
<dbReference type="AlphaFoldDB" id="A0A1F6M4P1"/>
<dbReference type="Proteomes" id="UP000178742">
    <property type="component" value="Unassembled WGS sequence"/>
</dbReference>
<keyword evidence="5 6" id="KW-0378">Hydrolase</keyword>
<dbReference type="EC" id="3.4.11.18" evidence="6 7"/>
<keyword evidence="3 6" id="KW-0645">Protease</keyword>
<comment type="function">
    <text evidence="1 6">Removes the N-terminal methionine from nascent proteins. The N-terminal methionine is often cleaved when the second residue in the primary sequence is small and uncharged (Met-Ala-, Cys, Gly, Pro, Ser, Thr, or Val). Requires deformylation of the N(alpha)-formylated initiator methionine before it can be hydrolyzed.</text>
</comment>
<dbReference type="GO" id="GO:0004239">
    <property type="term" value="F:initiator methionyl aminopeptidase activity"/>
    <property type="evidence" value="ECO:0007669"/>
    <property type="project" value="UniProtKB-UniRule"/>
</dbReference>
<name>A0A1F6M4P1_9BACT</name>
<dbReference type="SUPFAM" id="SSF55920">
    <property type="entry name" value="Creatinase/aminopeptidase"/>
    <property type="match status" value="1"/>
</dbReference>
<evidence type="ECO:0000256" key="4">
    <source>
        <dbReference type="ARBA" id="ARBA00022723"/>
    </source>
</evidence>
<dbReference type="EMBL" id="MFPX01000016">
    <property type="protein sequence ID" value="OGH66560.1"/>
    <property type="molecule type" value="Genomic_DNA"/>
</dbReference>
<dbReference type="STRING" id="1798676.A3B90_01475"/>
<evidence type="ECO:0000313" key="10">
    <source>
        <dbReference type="Proteomes" id="UP000178742"/>
    </source>
</evidence>
<keyword evidence="4 6" id="KW-0479">Metal-binding</keyword>
<dbReference type="PANTHER" id="PTHR43330">
    <property type="entry name" value="METHIONINE AMINOPEPTIDASE"/>
    <property type="match status" value="1"/>
</dbReference>
<feature type="binding site" evidence="6">
    <location>
        <position position="221"/>
    </location>
    <ligand>
        <name>a divalent metal cation</name>
        <dbReference type="ChEBI" id="CHEBI:60240"/>
        <label>2</label>
        <note>catalytic</note>
    </ligand>
</feature>
<feature type="binding site" evidence="6">
    <location>
        <position position="122"/>
    </location>
    <ligand>
        <name>a divalent metal cation</name>
        <dbReference type="ChEBI" id="CHEBI:60240"/>
        <label>1</label>
    </ligand>
</feature>
<dbReference type="CDD" id="cd01086">
    <property type="entry name" value="MetAP1"/>
    <property type="match status" value="1"/>
</dbReference>
<proteinExistence type="inferred from homology"/>
<evidence type="ECO:0000256" key="3">
    <source>
        <dbReference type="ARBA" id="ARBA00022670"/>
    </source>
</evidence>
<feature type="binding site" evidence="6">
    <location>
        <position position="252"/>
    </location>
    <ligand>
        <name>a divalent metal cation</name>
        <dbReference type="ChEBI" id="CHEBI:60240"/>
        <label>1</label>
    </ligand>
</feature>
<dbReference type="Pfam" id="PF00557">
    <property type="entry name" value="Peptidase_M24"/>
    <property type="match status" value="1"/>
</dbReference>
<sequence length="271" mass="29716">MSYTKKSSEIKYLREGGRKMGEILEILEKMIKPGVMGFAIDEMAEKLILEAGGIPAFKGYRSRKGDIPFPGTLCFSLNDEVVHGIPTKEKIIQSGDLVSLDIGMQYPANCGVGPGGNGFFVDTALTVVVGKKIPKKIRDLIEVTRVALEKGLEQCVVGNTVADIGRAIEDYVNSQGKYGIVRDLVGHGVGHAVHEDPHVPNYYSEEYENWILKENVVLALEPMISEGTWKVKTASDGWSIQTADGSMSAHFEHTVIITKKGPEVITRRPNE</sequence>
<comment type="catalytic activity">
    <reaction evidence="6 7">
        <text>Release of N-terminal amino acids, preferentially methionine, from peptides and arylamides.</text>
        <dbReference type="EC" id="3.4.11.18"/>
    </reaction>
</comment>
<dbReference type="GO" id="GO:0006508">
    <property type="term" value="P:proteolysis"/>
    <property type="evidence" value="ECO:0007669"/>
    <property type="project" value="UniProtKB-KW"/>
</dbReference>
<evidence type="ECO:0000259" key="8">
    <source>
        <dbReference type="Pfam" id="PF00557"/>
    </source>
</evidence>
<feature type="binding site" evidence="6">
    <location>
        <position position="122"/>
    </location>
    <ligand>
        <name>a divalent metal cation</name>
        <dbReference type="ChEBI" id="CHEBI:60240"/>
        <label>2</label>
        <note>catalytic</note>
    </ligand>
</feature>
<dbReference type="GO" id="GO:0005829">
    <property type="term" value="C:cytosol"/>
    <property type="evidence" value="ECO:0007669"/>
    <property type="project" value="TreeGrafter"/>
</dbReference>
<keyword evidence="2 6" id="KW-0031">Aminopeptidase</keyword>
<protein>
    <recommendedName>
        <fullName evidence="6 7">Methionine aminopeptidase</fullName>
        <shortName evidence="6">MAP</shortName>
        <shortName evidence="6">MetAP</shortName>
        <ecNumber evidence="6 7">3.4.11.18</ecNumber>
    </recommendedName>
    <alternativeName>
        <fullName evidence="6">Peptidase M</fullName>
    </alternativeName>
</protein>
<feature type="binding site" evidence="6">
    <location>
        <position position="187"/>
    </location>
    <ligand>
        <name>a divalent metal cation</name>
        <dbReference type="ChEBI" id="CHEBI:60240"/>
        <label>2</label>
        <note>catalytic</note>
    </ligand>
</feature>
<feature type="binding site" evidence="6">
    <location>
        <position position="252"/>
    </location>
    <ligand>
        <name>a divalent metal cation</name>
        <dbReference type="ChEBI" id="CHEBI:60240"/>
        <label>2</label>
        <note>catalytic</note>
    </ligand>
</feature>
<evidence type="ECO:0000256" key="2">
    <source>
        <dbReference type="ARBA" id="ARBA00022438"/>
    </source>
</evidence>
<evidence type="ECO:0000256" key="6">
    <source>
        <dbReference type="HAMAP-Rule" id="MF_01974"/>
    </source>
</evidence>
<feature type="binding site" evidence="6">
    <location>
        <position position="194"/>
    </location>
    <ligand>
        <name>substrate</name>
    </ligand>
</feature>
<dbReference type="InterPro" id="IPR002467">
    <property type="entry name" value="Pept_M24A_MAP1"/>
</dbReference>
<dbReference type="Gene3D" id="3.90.230.10">
    <property type="entry name" value="Creatinase/methionine aminopeptidase superfamily"/>
    <property type="match status" value="1"/>
</dbReference>
<dbReference type="GO" id="GO:0070006">
    <property type="term" value="F:metalloaminopeptidase activity"/>
    <property type="evidence" value="ECO:0007669"/>
    <property type="project" value="UniProtKB-UniRule"/>
</dbReference>
<dbReference type="InterPro" id="IPR036005">
    <property type="entry name" value="Creatinase/aminopeptidase-like"/>
</dbReference>
<dbReference type="GO" id="GO:0046872">
    <property type="term" value="F:metal ion binding"/>
    <property type="evidence" value="ECO:0007669"/>
    <property type="project" value="UniProtKB-UniRule"/>
</dbReference>
<feature type="binding site" evidence="6">
    <location>
        <position position="101"/>
    </location>
    <ligand>
        <name>a divalent metal cation</name>
        <dbReference type="ChEBI" id="CHEBI:60240"/>
        <label>1</label>
    </ligand>
</feature>
<dbReference type="HAMAP" id="MF_01974">
    <property type="entry name" value="MetAP_1"/>
    <property type="match status" value="1"/>
</dbReference>
<evidence type="ECO:0000256" key="7">
    <source>
        <dbReference type="RuleBase" id="RU003653"/>
    </source>
</evidence>
<dbReference type="PANTHER" id="PTHR43330:SF27">
    <property type="entry name" value="METHIONINE AMINOPEPTIDASE"/>
    <property type="match status" value="1"/>
</dbReference>
<evidence type="ECO:0000256" key="5">
    <source>
        <dbReference type="ARBA" id="ARBA00022801"/>
    </source>
</evidence>
<organism evidence="9 10">
    <name type="scientific">Candidatus Magasanikbacteria bacterium RIFCSPHIGHO2_02_FULL_41_13</name>
    <dbReference type="NCBI Taxonomy" id="1798676"/>
    <lineage>
        <taxon>Bacteria</taxon>
        <taxon>Candidatus Magasanikiibacteriota</taxon>
    </lineage>
</organism>
<evidence type="ECO:0000313" key="9">
    <source>
        <dbReference type="EMBL" id="OGH66560.1"/>
    </source>
</evidence>
<evidence type="ECO:0000256" key="1">
    <source>
        <dbReference type="ARBA" id="ARBA00002521"/>
    </source>
</evidence>
<feature type="domain" description="Peptidase M24" evidence="8">
    <location>
        <begin position="12"/>
        <end position="259"/>
    </location>
</feature>
<dbReference type="InterPro" id="IPR000994">
    <property type="entry name" value="Pept_M24"/>
</dbReference>
<comment type="cofactor">
    <cofactor evidence="6">
        <name>Co(2+)</name>
        <dbReference type="ChEBI" id="CHEBI:48828"/>
    </cofactor>
    <cofactor evidence="6">
        <name>Zn(2+)</name>
        <dbReference type="ChEBI" id="CHEBI:29105"/>
    </cofactor>
    <cofactor evidence="6">
        <name>Mn(2+)</name>
        <dbReference type="ChEBI" id="CHEBI:29035"/>
    </cofactor>
    <cofactor evidence="6">
        <name>Fe(2+)</name>
        <dbReference type="ChEBI" id="CHEBI:29033"/>
    </cofactor>
    <text evidence="6">Binds 2 divalent metal cations per subunit. Has a high-affinity and a low affinity metal-binding site. The true nature of the physiological cofactor is under debate. The enzyme is active with cobalt, zinc, manganese or divalent iron ions. Most likely, methionine aminopeptidases function as mononuclear Fe(2+)-metalloproteases under physiological conditions, and the catalytically relevant metal-binding site has been assigned to the histidine-containing high-affinity site.</text>
</comment>
<dbReference type="NCBIfam" id="TIGR00500">
    <property type="entry name" value="met_pdase_I"/>
    <property type="match status" value="1"/>
</dbReference>
<comment type="subunit">
    <text evidence="6">Monomer.</text>
</comment>
<comment type="similarity">
    <text evidence="6">Belongs to the peptidase M24A family. Methionine aminopeptidase type 1 subfamily.</text>
</comment>
<dbReference type="PRINTS" id="PR00599">
    <property type="entry name" value="MAPEPTIDASE"/>
</dbReference>
<dbReference type="InterPro" id="IPR001714">
    <property type="entry name" value="Pept_M24_MAP"/>
</dbReference>